<dbReference type="AlphaFoldDB" id="A0A6A6BB23"/>
<feature type="compositionally biased region" description="Polar residues" evidence="1">
    <location>
        <begin position="71"/>
        <end position="83"/>
    </location>
</feature>
<organism evidence="2 3">
    <name type="scientific">Aplosporella prunicola CBS 121167</name>
    <dbReference type="NCBI Taxonomy" id="1176127"/>
    <lineage>
        <taxon>Eukaryota</taxon>
        <taxon>Fungi</taxon>
        <taxon>Dikarya</taxon>
        <taxon>Ascomycota</taxon>
        <taxon>Pezizomycotina</taxon>
        <taxon>Dothideomycetes</taxon>
        <taxon>Dothideomycetes incertae sedis</taxon>
        <taxon>Botryosphaeriales</taxon>
        <taxon>Aplosporellaceae</taxon>
        <taxon>Aplosporella</taxon>
    </lineage>
</organism>
<gene>
    <name evidence="2" type="ORF">K452DRAFT_46741</name>
</gene>
<dbReference type="EMBL" id="ML995489">
    <property type="protein sequence ID" value="KAF2140445.1"/>
    <property type="molecule type" value="Genomic_DNA"/>
</dbReference>
<keyword evidence="3" id="KW-1185">Reference proteome</keyword>
<accession>A0A6A6BB23</accession>
<dbReference type="Proteomes" id="UP000799438">
    <property type="component" value="Unassembled WGS sequence"/>
</dbReference>
<protein>
    <submittedName>
        <fullName evidence="2">Uncharacterized protein</fullName>
    </submittedName>
</protein>
<sequence>MMTMGVCFPGSGCREQAGIFPPKKKLGRFRFFYKRDVGLLLDEDDAACLLRARETVTAAKRAHAPNPPPTGRSSEVVSQTHQPTPSPSAAYIGGCGSDSPSEFHL</sequence>
<evidence type="ECO:0000313" key="3">
    <source>
        <dbReference type="Proteomes" id="UP000799438"/>
    </source>
</evidence>
<proteinExistence type="predicted"/>
<reference evidence="2" key="1">
    <citation type="journal article" date="2020" name="Stud. Mycol.">
        <title>101 Dothideomycetes genomes: a test case for predicting lifestyles and emergence of pathogens.</title>
        <authorList>
            <person name="Haridas S."/>
            <person name="Albert R."/>
            <person name="Binder M."/>
            <person name="Bloem J."/>
            <person name="Labutti K."/>
            <person name="Salamov A."/>
            <person name="Andreopoulos B."/>
            <person name="Baker S."/>
            <person name="Barry K."/>
            <person name="Bills G."/>
            <person name="Bluhm B."/>
            <person name="Cannon C."/>
            <person name="Castanera R."/>
            <person name="Culley D."/>
            <person name="Daum C."/>
            <person name="Ezra D."/>
            <person name="Gonzalez J."/>
            <person name="Henrissat B."/>
            <person name="Kuo A."/>
            <person name="Liang C."/>
            <person name="Lipzen A."/>
            <person name="Lutzoni F."/>
            <person name="Magnuson J."/>
            <person name="Mondo S."/>
            <person name="Nolan M."/>
            <person name="Ohm R."/>
            <person name="Pangilinan J."/>
            <person name="Park H.-J."/>
            <person name="Ramirez L."/>
            <person name="Alfaro M."/>
            <person name="Sun H."/>
            <person name="Tritt A."/>
            <person name="Yoshinaga Y."/>
            <person name="Zwiers L.-H."/>
            <person name="Turgeon B."/>
            <person name="Goodwin S."/>
            <person name="Spatafora J."/>
            <person name="Crous P."/>
            <person name="Grigoriev I."/>
        </authorList>
    </citation>
    <scope>NUCLEOTIDE SEQUENCE</scope>
    <source>
        <strain evidence="2">CBS 121167</strain>
    </source>
</reference>
<name>A0A6A6BB23_9PEZI</name>
<evidence type="ECO:0000313" key="2">
    <source>
        <dbReference type="EMBL" id="KAF2140445.1"/>
    </source>
</evidence>
<feature type="region of interest" description="Disordered" evidence="1">
    <location>
        <begin position="58"/>
        <end position="105"/>
    </location>
</feature>
<dbReference type="GeneID" id="54304214"/>
<evidence type="ECO:0000256" key="1">
    <source>
        <dbReference type="SAM" id="MobiDB-lite"/>
    </source>
</evidence>
<dbReference type="RefSeq" id="XP_033396158.1">
    <property type="nucleotide sequence ID" value="XM_033546707.1"/>
</dbReference>